<dbReference type="GO" id="GO:0051087">
    <property type="term" value="F:protein-folding chaperone binding"/>
    <property type="evidence" value="ECO:0007669"/>
    <property type="project" value="InterPro"/>
</dbReference>
<keyword evidence="9" id="KW-1185">Reference proteome</keyword>
<evidence type="ECO:0000256" key="7">
    <source>
        <dbReference type="SAM" id="MobiDB-lite"/>
    </source>
</evidence>
<dbReference type="FunFam" id="2.30.22.10:FF:000002">
    <property type="entry name" value="GrpE protein homolog"/>
    <property type="match status" value="1"/>
</dbReference>
<keyword evidence="3 4" id="KW-0143">Chaperone</keyword>
<evidence type="ECO:0000313" key="8">
    <source>
        <dbReference type="EMBL" id="OXA43889.1"/>
    </source>
</evidence>
<dbReference type="PANTHER" id="PTHR21237">
    <property type="entry name" value="GRPE PROTEIN"/>
    <property type="match status" value="1"/>
</dbReference>
<dbReference type="GO" id="GO:0030150">
    <property type="term" value="P:protein import into mitochondrial matrix"/>
    <property type="evidence" value="ECO:0007669"/>
    <property type="project" value="TreeGrafter"/>
</dbReference>
<dbReference type="GO" id="GO:0001405">
    <property type="term" value="C:PAM complex, Tim23 associated import motor"/>
    <property type="evidence" value="ECO:0007669"/>
    <property type="project" value="TreeGrafter"/>
</dbReference>
<dbReference type="Gene3D" id="2.30.22.10">
    <property type="entry name" value="Head domain of nucleotide exchange factor GrpE"/>
    <property type="match status" value="1"/>
</dbReference>
<evidence type="ECO:0000256" key="3">
    <source>
        <dbReference type="ARBA" id="ARBA00023186"/>
    </source>
</evidence>
<dbReference type="PANTHER" id="PTHR21237:SF23">
    <property type="entry name" value="GRPE PROTEIN HOMOLOG, MITOCHONDRIAL"/>
    <property type="match status" value="1"/>
</dbReference>
<dbReference type="InterPro" id="IPR000740">
    <property type="entry name" value="GrpE"/>
</dbReference>
<dbReference type="Proteomes" id="UP000198287">
    <property type="component" value="Unassembled WGS sequence"/>
</dbReference>
<dbReference type="AlphaFoldDB" id="A0A226DFD6"/>
<keyword evidence="4" id="KW-0496">Mitochondrion</keyword>
<dbReference type="PRINTS" id="PR00773">
    <property type="entry name" value="GRPEPROTEIN"/>
</dbReference>
<dbReference type="HAMAP" id="MF_01151">
    <property type="entry name" value="GrpE"/>
    <property type="match status" value="1"/>
</dbReference>
<dbReference type="GO" id="GO:0051082">
    <property type="term" value="F:unfolded protein binding"/>
    <property type="evidence" value="ECO:0007669"/>
    <property type="project" value="TreeGrafter"/>
</dbReference>
<evidence type="ECO:0000256" key="2">
    <source>
        <dbReference type="ARBA" id="ARBA00009054"/>
    </source>
</evidence>
<dbReference type="SUPFAM" id="SSF58014">
    <property type="entry name" value="Coiled-coil domain of nucleotide exchange factor GrpE"/>
    <property type="match status" value="1"/>
</dbReference>
<proteinExistence type="inferred from homology"/>
<dbReference type="OMA" id="NEHHAMF"/>
<gene>
    <name evidence="8" type="ORF">Fcan01_21251</name>
</gene>
<keyword evidence="6" id="KW-0175">Coiled coil</keyword>
<dbReference type="STRING" id="158441.A0A226DFD6"/>
<dbReference type="InterPro" id="IPR009012">
    <property type="entry name" value="GrpE_head"/>
</dbReference>
<feature type="region of interest" description="Disordered" evidence="7">
    <location>
        <begin position="70"/>
        <end position="94"/>
    </location>
</feature>
<evidence type="ECO:0000256" key="6">
    <source>
        <dbReference type="SAM" id="Coils"/>
    </source>
</evidence>
<dbReference type="Pfam" id="PF01025">
    <property type="entry name" value="GrpE"/>
    <property type="match status" value="1"/>
</dbReference>
<dbReference type="SUPFAM" id="SSF51064">
    <property type="entry name" value="Head domain of nucleotide exchange factor GrpE"/>
    <property type="match status" value="1"/>
</dbReference>
<evidence type="ECO:0000313" key="9">
    <source>
        <dbReference type="Proteomes" id="UP000198287"/>
    </source>
</evidence>
<protein>
    <recommendedName>
        <fullName evidence="4">GrpE protein homolog</fullName>
    </recommendedName>
</protein>
<dbReference type="PROSITE" id="PS01071">
    <property type="entry name" value="GRPE"/>
    <property type="match status" value="1"/>
</dbReference>
<reference evidence="8 9" key="1">
    <citation type="submission" date="2015-12" db="EMBL/GenBank/DDBJ databases">
        <title>The genome of Folsomia candida.</title>
        <authorList>
            <person name="Faddeeva A."/>
            <person name="Derks M.F."/>
            <person name="Anvar Y."/>
            <person name="Smit S."/>
            <person name="Van Straalen N."/>
            <person name="Roelofs D."/>
        </authorList>
    </citation>
    <scope>NUCLEOTIDE SEQUENCE [LARGE SCALE GENOMIC DNA]</scope>
    <source>
        <strain evidence="8 9">VU population</strain>
        <tissue evidence="8">Whole body</tissue>
    </source>
</reference>
<comment type="subcellular location">
    <subcellularLocation>
        <location evidence="1 4">Mitochondrion matrix</location>
    </subcellularLocation>
</comment>
<dbReference type="Gene3D" id="3.90.20.20">
    <property type="match status" value="1"/>
</dbReference>
<comment type="caution">
    <text evidence="8">The sequence shown here is derived from an EMBL/GenBank/DDBJ whole genome shotgun (WGS) entry which is preliminary data.</text>
</comment>
<name>A0A226DFD6_FOLCA</name>
<evidence type="ECO:0000256" key="1">
    <source>
        <dbReference type="ARBA" id="ARBA00004305"/>
    </source>
</evidence>
<organism evidence="8 9">
    <name type="scientific">Folsomia candida</name>
    <name type="common">Springtail</name>
    <dbReference type="NCBI Taxonomy" id="158441"/>
    <lineage>
        <taxon>Eukaryota</taxon>
        <taxon>Metazoa</taxon>
        <taxon>Ecdysozoa</taxon>
        <taxon>Arthropoda</taxon>
        <taxon>Hexapoda</taxon>
        <taxon>Collembola</taxon>
        <taxon>Entomobryomorpha</taxon>
        <taxon>Isotomoidea</taxon>
        <taxon>Isotomidae</taxon>
        <taxon>Proisotominae</taxon>
        <taxon>Folsomia</taxon>
    </lineage>
</organism>
<dbReference type="CDD" id="cd00446">
    <property type="entry name" value="GrpE"/>
    <property type="match status" value="1"/>
</dbReference>
<sequence length="259" mass="28894">MSGQRVLSVLSTISKSLPAGTQLKTPTLRLIPAPRRSICLFSTTYSNRKTASNAEPHINDAKARPAEQGLRLDENPRDVGPSSCSPQTEPEEVERKLREEVNRATSENAALLSRARDFEDKYLRALAETENVRTRLTKQVQDGKLFAIQGFCKDLTEIEEILRMAIESVPKDQLTQNNKHLKDLFEGLTMTSARLLQVFKTHGLTQINPMDAKFNPNEHEAVVVQEVPGKEPGTVIFVSKLGYKLHDRVIRPAVVGVAK</sequence>
<dbReference type="InterPro" id="IPR013805">
    <property type="entry name" value="GrpE_CC"/>
</dbReference>
<dbReference type="EMBL" id="LNIX01000020">
    <property type="protein sequence ID" value="OXA43889.1"/>
    <property type="molecule type" value="Genomic_DNA"/>
</dbReference>
<feature type="coiled-coil region" evidence="6">
    <location>
        <begin position="94"/>
        <end position="121"/>
    </location>
</feature>
<dbReference type="OrthoDB" id="201635at2759"/>
<accession>A0A226DFD6</accession>
<evidence type="ECO:0000256" key="5">
    <source>
        <dbReference type="RuleBase" id="RU004478"/>
    </source>
</evidence>
<comment type="function">
    <text evidence="4">Essential component of the PAM complex, a complex required for the translocation of transit peptide-containing proteins from the inner membrane into the mitochondrial matrix in an ATP-dependent manner.</text>
</comment>
<dbReference type="GO" id="GO:0042803">
    <property type="term" value="F:protein homodimerization activity"/>
    <property type="evidence" value="ECO:0007669"/>
    <property type="project" value="InterPro"/>
</dbReference>
<comment type="similarity">
    <text evidence="2 5">Belongs to the GrpE family.</text>
</comment>
<dbReference type="GO" id="GO:0000774">
    <property type="term" value="F:adenyl-nucleotide exchange factor activity"/>
    <property type="evidence" value="ECO:0007669"/>
    <property type="project" value="InterPro"/>
</dbReference>
<evidence type="ECO:0000256" key="4">
    <source>
        <dbReference type="RuleBase" id="RU000640"/>
    </source>
</evidence>
<dbReference type="GO" id="GO:0006457">
    <property type="term" value="P:protein folding"/>
    <property type="evidence" value="ECO:0007669"/>
    <property type="project" value="InterPro"/>
</dbReference>